<comment type="caution">
    <text evidence="4">Lacks conserved residue(s) required for the propagation of feature annotation.</text>
</comment>
<comment type="subcellular location">
    <subcellularLocation>
        <location evidence="4 5">Cytoplasm</location>
    </subcellularLocation>
</comment>
<accession>A0A819SBL8</accession>
<dbReference type="Gene3D" id="3.40.640.10">
    <property type="entry name" value="Type I PLP-dependent aspartate aminotransferase-like (Major domain)"/>
    <property type="match status" value="1"/>
</dbReference>
<comment type="caution">
    <text evidence="6">The sequence shown here is derived from an EMBL/GenBank/DDBJ whole genome shotgun (WGS) entry which is preliminary data.</text>
</comment>
<dbReference type="UniPathway" id="UPA00334">
    <property type="reaction ID" value="UER00455"/>
</dbReference>
<dbReference type="EMBL" id="CAJOBB010003838">
    <property type="protein sequence ID" value="CAF4061495.1"/>
    <property type="molecule type" value="Genomic_DNA"/>
</dbReference>
<dbReference type="GO" id="GO:0005737">
    <property type="term" value="C:cytoplasm"/>
    <property type="evidence" value="ECO:0007669"/>
    <property type="project" value="UniProtKB-SubCell"/>
</dbReference>
<dbReference type="UniPathway" id="UPA00253">
    <property type="reaction ID" value="UER00329"/>
</dbReference>
<dbReference type="HAMAP" id="MF_01970">
    <property type="entry name" value="Kynureninase"/>
    <property type="match status" value="1"/>
</dbReference>
<dbReference type="GO" id="GO:0019805">
    <property type="term" value="P:quinolinate biosynthetic process"/>
    <property type="evidence" value="ECO:0007669"/>
    <property type="project" value="UniProtKB-UniRule"/>
</dbReference>
<comment type="catalytic activity">
    <reaction evidence="5">
        <text>3-hydroxy-L-kynurenine + H2O = 3-hydroxyanthranilate + L-alanine + H(+)</text>
        <dbReference type="Rhea" id="RHEA:25143"/>
        <dbReference type="ChEBI" id="CHEBI:15377"/>
        <dbReference type="ChEBI" id="CHEBI:15378"/>
        <dbReference type="ChEBI" id="CHEBI:36559"/>
        <dbReference type="ChEBI" id="CHEBI:57972"/>
        <dbReference type="ChEBI" id="CHEBI:58125"/>
        <dbReference type="EC" id="3.7.1.3"/>
    </reaction>
</comment>
<comment type="pathway">
    <text evidence="4 5">Amino-acid degradation; L-kynurenine degradation; L-alanine and anthranilate from L-kynurenine: step 1/1.</text>
</comment>
<evidence type="ECO:0000313" key="6">
    <source>
        <dbReference type="EMBL" id="CAF4061495.1"/>
    </source>
</evidence>
<dbReference type="Proteomes" id="UP000663868">
    <property type="component" value="Unassembled WGS sequence"/>
</dbReference>
<keyword evidence="2 4" id="KW-0378">Hydrolase</keyword>
<comment type="function">
    <text evidence="4 5">Catalyzes the cleavage of L-kynurenine (L-Kyn) and L-3-hydroxykynurenine (L-3OHKyn) into anthranilic acid (AA) and 3-hydroxyanthranilic acid (3-OHAA), respectively.</text>
</comment>
<gene>
    <name evidence="4" type="primary">KYNU</name>
    <name evidence="6" type="ORF">KXQ929_LOCUS32173</name>
</gene>
<dbReference type="GO" id="GO:0019441">
    <property type="term" value="P:L-tryptophan catabolic process to kynurenine"/>
    <property type="evidence" value="ECO:0007669"/>
    <property type="project" value="TreeGrafter"/>
</dbReference>
<evidence type="ECO:0000256" key="5">
    <source>
        <dbReference type="PIRNR" id="PIRNR038800"/>
    </source>
</evidence>
<reference evidence="6" key="1">
    <citation type="submission" date="2021-02" db="EMBL/GenBank/DDBJ databases">
        <authorList>
            <person name="Nowell W R."/>
        </authorList>
    </citation>
    <scope>NUCLEOTIDE SEQUENCE</scope>
</reference>
<evidence type="ECO:0000256" key="2">
    <source>
        <dbReference type="ARBA" id="ARBA00022801"/>
    </source>
</evidence>
<keyword evidence="4 5" id="KW-0963">Cytoplasm</keyword>
<dbReference type="GO" id="GO:0097053">
    <property type="term" value="P:L-kynurenine catabolic process"/>
    <property type="evidence" value="ECO:0007669"/>
    <property type="project" value="UniProtKB-UniRule"/>
</dbReference>
<organism evidence="6 7">
    <name type="scientific">Adineta steineri</name>
    <dbReference type="NCBI Taxonomy" id="433720"/>
    <lineage>
        <taxon>Eukaryota</taxon>
        <taxon>Metazoa</taxon>
        <taxon>Spiralia</taxon>
        <taxon>Gnathifera</taxon>
        <taxon>Rotifera</taxon>
        <taxon>Eurotatoria</taxon>
        <taxon>Bdelloidea</taxon>
        <taxon>Adinetida</taxon>
        <taxon>Adinetidae</taxon>
        <taxon>Adineta</taxon>
    </lineage>
</organism>
<dbReference type="InterPro" id="IPR010111">
    <property type="entry name" value="Kynureninase"/>
</dbReference>
<dbReference type="PANTHER" id="PTHR14084:SF0">
    <property type="entry name" value="KYNURENINASE"/>
    <property type="match status" value="1"/>
</dbReference>
<comment type="subunit">
    <text evidence="4 5">Homodimer.</text>
</comment>
<feature type="binding site" evidence="4">
    <location>
        <position position="297"/>
    </location>
    <ligand>
        <name>pyridoxal 5'-phosphate</name>
        <dbReference type="ChEBI" id="CHEBI:597326"/>
    </ligand>
</feature>
<evidence type="ECO:0000256" key="4">
    <source>
        <dbReference type="HAMAP-Rule" id="MF_03017"/>
    </source>
</evidence>
<evidence type="ECO:0000256" key="1">
    <source>
        <dbReference type="ARBA" id="ARBA00022642"/>
    </source>
</evidence>
<dbReference type="AlphaFoldDB" id="A0A819SBL8"/>
<dbReference type="GO" id="GO:0030429">
    <property type="term" value="F:kynureninase activity"/>
    <property type="evidence" value="ECO:0007669"/>
    <property type="project" value="UniProtKB-UniRule"/>
</dbReference>
<feature type="binding site" evidence="4">
    <location>
        <position position="245"/>
    </location>
    <ligand>
        <name>pyridoxal 5'-phosphate</name>
        <dbReference type="ChEBI" id="CHEBI:597326"/>
    </ligand>
</feature>
<evidence type="ECO:0000313" key="7">
    <source>
        <dbReference type="Proteomes" id="UP000663868"/>
    </source>
</evidence>
<feature type="modified residue" description="N6-(pyridoxal phosphate)lysine" evidence="4">
    <location>
        <position position="268"/>
    </location>
</feature>
<comment type="catalytic activity">
    <reaction evidence="4 5">
        <text>L-kynurenine + H2O = anthranilate + L-alanine + H(+)</text>
        <dbReference type="Rhea" id="RHEA:16813"/>
        <dbReference type="ChEBI" id="CHEBI:15377"/>
        <dbReference type="ChEBI" id="CHEBI:15378"/>
        <dbReference type="ChEBI" id="CHEBI:16567"/>
        <dbReference type="ChEBI" id="CHEBI:57959"/>
        <dbReference type="ChEBI" id="CHEBI:57972"/>
        <dbReference type="EC" id="3.7.1.3"/>
    </reaction>
</comment>
<dbReference type="GO" id="GO:0034354">
    <property type="term" value="P:'de novo' NAD+ biosynthetic process from L-tryptophan"/>
    <property type="evidence" value="ECO:0007669"/>
    <property type="project" value="UniProtKB-UniRule"/>
</dbReference>
<keyword evidence="1 4" id="KW-0662">Pyridine nucleotide biosynthesis</keyword>
<feature type="binding site" evidence="4">
    <location>
        <position position="242"/>
    </location>
    <ligand>
        <name>pyridoxal 5'-phosphate</name>
        <dbReference type="ChEBI" id="CHEBI:597326"/>
    </ligand>
</feature>
<dbReference type="NCBIfam" id="TIGR01814">
    <property type="entry name" value="kynureninase"/>
    <property type="match status" value="1"/>
</dbReference>
<dbReference type="PANTHER" id="PTHR14084">
    <property type="entry name" value="KYNURENINASE"/>
    <property type="match status" value="1"/>
</dbReference>
<dbReference type="EC" id="3.7.1.3" evidence="4 5"/>
<evidence type="ECO:0000256" key="3">
    <source>
        <dbReference type="ARBA" id="ARBA00022898"/>
    </source>
</evidence>
<proteinExistence type="inferred from homology"/>
<dbReference type="InterPro" id="IPR015422">
    <property type="entry name" value="PyrdxlP-dep_Trfase_small"/>
</dbReference>
<protein>
    <recommendedName>
        <fullName evidence="4 5">Kynureninase</fullName>
        <ecNumber evidence="4 5">3.7.1.3</ecNumber>
    </recommendedName>
    <alternativeName>
        <fullName evidence="4">L-kynurenine hydrolase</fullName>
    </alternativeName>
</protein>
<keyword evidence="3 4" id="KW-0663">Pyridoxal phosphate</keyword>
<dbReference type="Gene3D" id="3.90.1150.10">
    <property type="entry name" value="Aspartate Aminotransferase, domain 1"/>
    <property type="match status" value="1"/>
</dbReference>
<dbReference type="PIRSF" id="PIRSF038800">
    <property type="entry name" value="KYNU"/>
    <property type="match status" value="1"/>
</dbReference>
<dbReference type="GO" id="GO:0043420">
    <property type="term" value="P:anthranilate metabolic process"/>
    <property type="evidence" value="ECO:0007669"/>
    <property type="project" value="UniProtKB-UniRule"/>
</dbReference>
<comment type="similarity">
    <text evidence="4 5">Belongs to the kynureninase family.</text>
</comment>
<dbReference type="InterPro" id="IPR015421">
    <property type="entry name" value="PyrdxlP-dep_Trfase_major"/>
</dbReference>
<comment type="pathway">
    <text evidence="4 5">Cofactor biosynthesis; NAD(+) biosynthesis; quinolinate from L-kynurenine: step 2/3.</text>
</comment>
<feature type="binding site" evidence="4">
    <location>
        <begin position="157"/>
        <end position="160"/>
    </location>
    <ligand>
        <name>pyridoxal 5'-phosphate</name>
        <dbReference type="ChEBI" id="CHEBI:597326"/>
    </ligand>
</feature>
<comment type="cofactor">
    <cofactor evidence="4 5">
        <name>pyridoxal 5'-phosphate</name>
        <dbReference type="ChEBI" id="CHEBI:597326"/>
    </cofactor>
</comment>
<dbReference type="GO" id="GO:0030170">
    <property type="term" value="F:pyridoxal phosphate binding"/>
    <property type="evidence" value="ECO:0007669"/>
    <property type="project" value="UniProtKB-UniRule"/>
</dbReference>
<feature type="binding site" evidence="4">
    <location>
        <position position="139"/>
    </location>
    <ligand>
        <name>pyridoxal 5'-phosphate</name>
        <dbReference type="ChEBI" id="CHEBI:597326"/>
    </ligand>
</feature>
<feature type="binding site" evidence="4">
    <location>
        <position position="325"/>
    </location>
    <ligand>
        <name>pyridoxal 5'-phosphate</name>
        <dbReference type="ChEBI" id="CHEBI:597326"/>
    </ligand>
</feature>
<sequence length="442" mass="50553">MKDLPTDQNKQLSPRDILKSKAEKWQLNMASEEFARKLDQNDLLRHFREEFYYPTNDSHVQDEKSHANANNECIYLCGHSLGLQPKRVRKWIDVWLNDWAKLGVRGHFEGSNPFSDCDNRCIPTLNSLVGAQNGEVAISFYRPTSDRFKILYEERCFPSDEYAIESHLKLHQVDSTAGKVILRARQNETYIRTEDVIELLKEHGDSIALLLLGGIQFYTGQLFDIETITRVAQQYGCVVGWDLAHVVGNVPVKLHDWNVDFAVWCSYKYLNGGSGGVGGIFIHSKHFDNEYPSLNGWWGNRKETKFLMKPNIDRDCGAKGFRVSTPSIHQCATLAASLEIFDEIDINELRAKSKLLKSSSNIKIQILTPDDPEQRGAQLSLRIINVNAREVFDELTRLGVVLDIRNDVIRVAPTPLYNSFMDVYRFVSLFKTIQFTSSQTKQ</sequence>
<dbReference type="SUPFAM" id="SSF53383">
    <property type="entry name" value="PLP-dependent transferases"/>
    <property type="match status" value="1"/>
</dbReference>
<dbReference type="InterPro" id="IPR015424">
    <property type="entry name" value="PyrdxlP-dep_Trfase"/>
</dbReference>
<dbReference type="Pfam" id="PF22580">
    <property type="entry name" value="KYNU_C"/>
    <property type="match status" value="1"/>
</dbReference>
<feature type="binding site" evidence="4">
    <location>
        <position position="267"/>
    </location>
    <ligand>
        <name>pyridoxal 5'-phosphate</name>
        <dbReference type="ChEBI" id="CHEBI:597326"/>
    </ligand>
</feature>
<name>A0A819SBL8_9BILA</name>